<evidence type="ECO:0000313" key="2">
    <source>
        <dbReference type="EMBL" id="MVO10700.1"/>
    </source>
</evidence>
<dbReference type="Proteomes" id="UP000431264">
    <property type="component" value="Unassembled WGS sequence"/>
</dbReference>
<dbReference type="InterPro" id="IPR016920">
    <property type="entry name" value="UCP029477"/>
</dbReference>
<proteinExistence type="predicted"/>
<dbReference type="PIRSF" id="PIRSF029477">
    <property type="entry name" value="UCP029477"/>
    <property type="match status" value="1"/>
</dbReference>
<dbReference type="InterPro" id="IPR012347">
    <property type="entry name" value="Ferritin-like"/>
</dbReference>
<feature type="domain" description="DUF2383" evidence="1">
    <location>
        <begin position="7"/>
        <end position="115"/>
    </location>
</feature>
<evidence type="ECO:0000259" key="1">
    <source>
        <dbReference type="Pfam" id="PF09537"/>
    </source>
</evidence>
<dbReference type="InterPro" id="IPR009078">
    <property type="entry name" value="Ferritin-like_SF"/>
</dbReference>
<dbReference type="InterPro" id="IPR019052">
    <property type="entry name" value="DUF2383"/>
</dbReference>
<dbReference type="Pfam" id="PF09537">
    <property type="entry name" value="DUF2383"/>
    <property type="match status" value="1"/>
</dbReference>
<dbReference type="NCBIfam" id="TIGR02284">
    <property type="entry name" value="PA2169 family four-helix-bundle protein"/>
    <property type="match status" value="1"/>
</dbReference>
<reference evidence="3" key="1">
    <citation type="submission" date="2019-05" db="EMBL/GenBank/DDBJ databases">
        <title>Flavobacterium profundi sp. nov., isolated from a deep-sea seamount.</title>
        <authorList>
            <person name="Zhang D.-C."/>
        </authorList>
    </citation>
    <scope>NUCLEOTIDE SEQUENCE [LARGE SCALE GENOMIC DNA]</scope>
    <source>
        <strain evidence="3">TP390</strain>
    </source>
</reference>
<dbReference type="Gene3D" id="1.20.1260.10">
    <property type="match status" value="1"/>
</dbReference>
<dbReference type="RefSeq" id="WP_140999123.1">
    <property type="nucleotide sequence ID" value="NZ_VDCZ01000014.1"/>
</dbReference>
<accession>A0A6I4IV36</accession>
<name>A0A6I4IV36_9FLAO</name>
<keyword evidence="3" id="KW-1185">Reference proteome</keyword>
<gene>
    <name evidence="2" type="ORF">GOQ30_16110</name>
</gene>
<dbReference type="SUPFAM" id="SSF47240">
    <property type="entry name" value="Ferritin-like"/>
    <property type="match status" value="1"/>
</dbReference>
<dbReference type="OrthoDB" id="282393at2"/>
<sequence>METKKNIEILNELISFLEDGRVGYTNAAENCEDSKLKTEFLGIARDRSLMVVQLQDEVNRLGKSTDATDGPLGAIHRAWIDFKAMVTGHDNEAIIEACLTGENAAQEKFKDALKEKSLTPELFAIISAQLLSIEKAMAKIKAYKNISI</sequence>
<dbReference type="InterPro" id="IPR011971">
    <property type="entry name" value="CHP02284"/>
</dbReference>
<dbReference type="AlphaFoldDB" id="A0A6I4IV36"/>
<evidence type="ECO:0000313" key="3">
    <source>
        <dbReference type="Proteomes" id="UP000431264"/>
    </source>
</evidence>
<organism evidence="2 3">
    <name type="scientific">Flavobacterium profundi</name>
    <dbReference type="NCBI Taxonomy" id="1774945"/>
    <lineage>
        <taxon>Bacteria</taxon>
        <taxon>Pseudomonadati</taxon>
        <taxon>Bacteroidota</taxon>
        <taxon>Flavobacteriia</taxon>
        <taxon>Flavobacteriales</taxon>
        <taxon>Flavobacteriaceae</taxon>
        <taxon>Flavobacterium</taxon>
    </lineage>
</organism>
<comment type="caution">
    <text evidence="2">The sequence shown here is derived from an EMBL/GenBank/DDBJ whole genome shotgun (WGS) entry which is preliminary data.</text>
</comment>
<protein>
    <submittedName>
        <fullName evidence="2">PA2169 family four-helix-bundle protein</fullName>
    </submittedName>
</protein>
<dbReference type="EMBL" id="WQLW01000014">
    <property type="protein sequence ID" value="MVO10700.1"/>
    <property type="molecule type" value="Genomic_DNA"/>
</dbReference>